<dbReference type="Gene3D" id="1.10.390.10">
    <property type="entry name" value="Neutral Protease Domain 2"/>
    <property type="match status" value="1"/>
</dbReference>
<dbReference type="KEGG" id="buy:D8S85_19210"/>
<feature type="transmembrane region" description="Helical" evidence="1">
    <location>
        <begin position="129"/>
        <end position="151"/>
    </location>
</feature>
<name>A0A3S9VY94_9BACT</name>
<dbReference type="InterPro" id="IPR033803">
    <property type="entry name" value="CBD-like_Golvesin-Xly"/>
</dbReference>
<dbReference type="Pfam" id="PF25275">
    <property type="entry name" value="Golvesin_C"/>
    <property type="match status" value="1"/>
</dbReference>
<keyword evidence="1" id="KW-0472">Membrane</keyword>
<feature type="domain" description="Golvesin/Xly CBD-like" evidence="2">
    <location>
        <begin position="985"/>
        <end position="1099"/>
    </location>
</feature>
<accession>A0A3S9VY94</accession>
<feature type="transmembrane region" description="Helical" evidence="1">
    <location>
        <begin position="273"/>
        <end position="292"/>
    </location>
</feature>
<evidence type="ECO:0000256" key="1">
    <source>
        <dbReference type="SAM" id="Phobius"/>
    </source>
</evidence>
<dbReference type="OrthoDB" id="1099615at2"/>
<feature type="transmembrane region" description="Helical" evidence="1">
    <location>
        <begin position="239"/>
        <end position="261"/>
    </location>
</feature>
<evidence type="ECO:0000313" key="4">
    <source>
        <dbReference type="Proteomes" id="UP000270673"/>
    </source>
</evidence>
<feature type="transmembrane region" description="Helical" evidence="1">
    <location>
        <begin position="190"/>
        <end position="211"/>
    </location>
</feature>
<evidence type="ECO:0000313" key="3">
    <source>
        <dbReference type="EMBL" id="AZS31461.1"/>
    </source>
</evidence>
<feature type="transmembrane region" description="Helical" evidence="1">
    <location>
        <begin position="157"/>
        <end position="178"/>
    </location>
</feature>
<dbReference type="AlphaFoldDB" id="A0A3S9VY94"/>
<sequence>MTSMMDNNHVFTEILYEYKRSRRNVIFRIFVILGIVGITLYMFTPLSRLGSTASIGELFRGPVMDWVSRSLSSSIPFRCAYVFNILQLFFGAILVINDTRRSRLDSTMALNVHAQGNTEIVTGNVIGKILAFTVVNVSVLAFCGLLNLLFYPEVFNAGYYLFYWLTLNLPVAVFCIALSSCVMRLVENQGLGMILLVVILGVLTLPGSVWLNGLFDPLATRIPNMFSDFTGHVNLGDYLLQRVFVLFFGGGLAILSVIPYPRIHNNPQAPFRLVYVALLPLLVTGSLAVVYIHCIQTVSQKRAVFREAYAGYGREKPLKIIANHLHLKETKNGGISVTSEMTVKNRESVILPLVFYLNPGLVVSSITVDGKTVSFRREQQVILADETVAPGKTRDVVVKYEGKIDNSFCFLDTPEEEYVSTEVNTIGIYHFGYSPAFCEKEYKLLSPECIWYPVSIPPYHSLCFREKMFTRYTLEVEHDSKLIAISQGQADRETAGDTKFSFDHNMPGISLCIGNYKRREILICNDTIGTRFDVREPVEFVEDDRPVRAELFYLPEHEFLLDRYDAVTREELLLAIAGTKRRVHFYSNNFDYESKRQKNKMDYDPTLQYPYSWLTCVEVPCNFHVFTGRSLQSGERVQGGMVFLPEKKYSADELTTSFENKETERRVHLYSELSLLEDGSCDLEPSVIGNTSFLHSDEWPLINDMLTSIFSSPYGYVLRENVEYLIVDYLKDHSLEDALRDSSLSSVLLDNIIKKKCNELLNLLDIRIGKNKFQEIYHNFLKRHLFEERTFEEFAQEFFKSSNVGLDTIVENLFKQNGLPVFQIAGHCISVEDGDKIYDFKVFNQGEVPGIITLSGNDPGWVIPPGEGRNIRKYVKNATNFNVNTILALNLPSLIELPNEKGNADTDTTMRFLPLDAPLFPTNDNEIIVDDKDPGFTIQETRKFSLASLFGKVETRAKSYQFAPVNHWGFTIQRNCQGFPMKGAYFKKAGKGNQKVRWEARLPQEGKYEVFCYLPYDEQSAYPSKAPRFSRKYYYTVFDGEEEHEVVLTMDKDDWRWISLGIFNFHGPTAWVTLSDRDRDSDSTDEKWGPQEVVADAMKWVKVRE</sequence>
<keyword evidence="1" id="KW-1133">Transmembrane helix</keyword>
<dbReference type="SUPFAM" id="SSF55486">
    <property type="entry name" value="Metalloproteases ('zincins'), catalytic domain"/>
    <property type="match status" value="1"/>
</dbReference>
<reference evidence="3 4" key="1">
    <citation type="submission" date="2018-10" db="EMBL/GenBank/DDBJ databases">
        <title>Butyricimonas faecalis sp. nov., isolated from human faeces and emended description of the genus Butyricimonas.</title>
        <authorList>
            <person name="Le Roy T."/>
            <person name="Van der Smissen P."/>
            <person name="Paquot A."/>
            <person name="Delzenne N."/>
            <person name="Muccioli G."/>
            <person name="Collet J.-F."/>
            <person name="Cani P.D."/>
        </authorList>
    </citation>
    <scope>NUCLEOTIDE SEQUENCE [LARGE SCALE GENOMIC DNA]</scope>
    <source>
        <strain evidence="3 4">H184</strain>
    </source>
</reference>
<evidence type="ECO:0000259" key="2">
    <source>
        <dbReference type="Pfam" id="PF25275"/>
    </source>
</evidence>
<organism evidence="3 4">
    <name type="scientific">Butyricimonas faecalis</name>
    <dbReference type="NCBI Taxonomy" id="2093856"/>
    <lineage>
        <taxon>Bacteria</taxon>
        <taxon>Pseudomonadati</taxon>
        <taxon>Bacteroidota</taxon>
        <taxon>Bacteroidia</taxon>
        <taxon>Bacteroidales</taxon>
        <taxon>Odoribacteraceae</taxon>
        <taxon>Butyricimonas</taxon>
    </lineage>
</organism>
<feature type="transmembrane region" description="Helical" evidence="1">
    <location>
        <begin position="25"/>
        <end position="44"/>
    </location>
</feature>
<keyword evidence="4" id="KW-1185">Reference proteome</keyword>
<keyword evidence="1" id="KW-0812">Transmembrane</keyword>
<dbReference type="InterPro" id="IPR027268">
    <property type="entry name" value="Peptidase_M4/M1_CTD_sf"/>
</dbReference>
<dbReference type="EMBL" id="CP032819">
    <property type="protein sequence ID" value="AZS31461.1"/>
    <property type="molecule type" value="Genomic_DNA"/>
</dbReference>
<feature type="transmembrane region" description="Helical" evidence="1">
    <location>
        <begin position="75"/>
        <end position="96"/>
    </location>
</feature>
<dbReference type="Proteomes" id="UP000270673">
    <property type="component" value="Chromosome"/>
</dbReference>
<gene>
    <name evidence="3" type="ORF">D8S85_19210</name>
</gene>
<protein>
    <recommendedName>
        <fullName evidence="2">Golvesin/Xly CBD-like domain-containing protein</fullName>
    </recommendedName>
</protein>
<proteinExistence type="predicted"/>